<dbReference type="InterPro" id="IPR012496">
    <property type="entry name" value="TMC_dom"/>
</dbReference>
<accession>A0A673K9Q5</accession>
<dbReference type="Ensembl" id="ENSSRHT00000064968.1">
    <property type="protein sequence ID" value="ENSSRHP00000063213.1"/>
    <property type="gene ID" value="ENSSRHG00000031396.1"/>
</dbReference>
<evidence type="ECO:0000256" key="6">
    <source>
        <dbReference type="RuleBase" id="RU310713"/>
    </source>
</evidence>
<dbReference type="PANTHER" id="PTHR23302:SF5">
    <property type="entry name" value="TRANSMEMBRANE CHANNEL-LIKE PROTEIN 5"/>
    <property type="match status" value="1"/>
</dbReference>
<evidence type="ECO:0000259" key="7">
    <source>
        <dbReference type="Pfam" id="PF07810"/>
    </source>
</evidence>
<reference evidence="8" key="1">
    <citation type="submission" date="2025-08" db="UniProtKB">
        <authorList>
            <consortium name="Ensembl"/>
        </authorList>
    </citation>
    <scope>IDENTIFICATION</scope>
</reference>
<feature type="transmembrane region" description="Helical" evidence="6">
    <location>
        <begin position="241"/>
        <end position="264"/>
    </location>
</feature>
<feature type="transmembrane region" description="Helical" evidence="6">
    <location>
        <begin position="276"/>
        <end position="298"/>
    </location>
</feature>
<feature type="domain" description="TMC" evidence="7">
    <location>
        <begin position="342"/>
        <end position="439"/>
    </location>
</feature>
<proteinExistence type="inferred from homology"/>
<dbReference type="AlphaFoldDB" id="A0A673K9Q5"/>
<feature type="transmembrane region" description="Helical" evidence="6">
    <location>
        <begin position="310"/>
        <end position="333"/>
    </location>
</feature>
<reference evidence="8" key="2">
    <citation type="submission" date="2025-09" db="UniProtKB">
        <authorList>
            <consortium name="Ensembl"/>
        </authorList>
    </citation>
    <scope>IDENTIFICATION</scope>
</reference>
<evidence type="ECO:0000313" key="9">
    <source>
        <dbReference type="Proteomes" id="UP000472270"/>
    </source>
</evidence>
<feature type="transmembrane region" description="Helical" evidence="6">
    <location>
        <begin position="80"/>
        <end position="98"/>
    </location>
</feature>
<dbReference type="Pfam" id="PF07810">
    <property type="entry name" value="TMC"/>
    <property type="match status" value="1"/>
</dbReference>
<dbReference type="GO" id="GO:0008381">
    <property type="term" value="F:mechanosensitive monoatomic ion channel activity"/>
    <property type="evidence" value="ECO:0007669"/>
    <property type="project" value="TreeGrafter"/>
</dbReference>
<keyword evidence="3 6" id="KW-0812">Transmembrane</keyword>
<keyword evidence="4 6" id="KW-1133">Transmembrane helix</keyword>
<keyword evidence="5 6" id="KW-0472">Membrane</keyword>
<feature type="transmembrane region" description="Helical" evidence="6">
    <location>
        <begin position="472"/>
        <end position="495"/>
    </location>
</feature>
<feature type="transmembrane region" description="Helical" evidence="6">
    <location>
        <begin position="150"/>
        <end position="171"/>
    </location>
</feature>
<sequence length="512" mass="58017">VSLSAGARIQAIRSLPMPFNERKTIRLTSFSNKAPIQSFRRFRGSLASARQHLIIWQDTLKEIGGRFGTSVLSYFLFLKWLLQFNLFSLIINFCFITMPQIVHAPNISSITGFRGLELLTGVGYFNQTVLFYGGYNGEVIVSKPAYNMQLAYFFTIAAYLVLCGVSLIYSMSRSFQKNFVLETGPVSGEAWRLLCSWDFSVVNEKAIQYNKNNLAIQLKESLSERLQEKNKMSLSDRIKHLSLHLLAWLLSLGLALGSGAFSFNHNPNDLRAEASTLLLPVVVSLINLIVPLLYSLISTIESYSNPRAKIYISIIRSVILKMSILGILCFYWLNFVPDNISCWESFVGQSVYRLLIIDFIFCLLGIFFGEFLRNLGVPEFDIARNVLDLIYAQTLAWIGIYFSPLLPVMQVLKLFIIFYLKKISLSMNCQPPKHTGRAAQIQTVFIALLFFPSFVGVLSMVAFTVWRCDPFILHFQFLFIIVFIPSYISSVYIYLSAGAATRSRHGTVVNFG</sequence>
<feature type="transmembrane region" description="Helical" evidence="6">
    <location>
        <begin position="395"/>
        <end position="420"/>
    </location>
</feature>
<feature type="transmembrane region" description="Helical" evidence="6">
    <location>
        <begin position="441"/>
        <end position="466"/>
    </location>
</feature>
<comment type="similarity">
    <text evidence="2 6">Belongs to the TMC family.</text>
</comment>
<gene>
    <name evidence="8" type="primary">LOC107729185</name>
</gene>
<name>A0A673K9Q5_9TELE</name>
<feature type="transmembrane region" description="Helical" evidence="6">
    <location>
        <begin position="354"/>
        <end position="375"/>
    </location>
</feature>
<keyword evidence="9" id="KW-1185">Reference proteome</keyword>
<comment type="subcellular location">
    <subcellularLocation>
        <location evidence="1 6">Membrane</location>
        <topology evidence="1 6">Multi-pass membrane protein</topology>
    </subcellularLocation>
</comment>
<dbReference type="GO" id="GO:0005886">
    <property type="term" value="C:plasma membrane"/>
    <property type="evidence" value="ECO:0007669"/>
    <property type="project" value="InterPro"/>
</dbReference>
<protein>
    <recommendedName>
        <fullName evidence="6">Transmembrane channel-like protein</fullName>
    </recommendedName>
</protein>
<dbReference type="PANTHER" id="PTHR23302">
    <property type="entry name" value="TRANSMEMBRANE CHANNEL-RELATED"/>
    <property type="match status" value="1"/>
</dbReference>
<organism evidence="8 9">
    <name type="scientific">Sinocyclocheilus rhinocerous</name>
    <dbReference type="NCBI Taxonomy" id="307959"/>
    <lineage>
        <taxon>Eukaryota</taxon>
        <taxon>Metazoa</taxon>
        <taxon>Chordata</taxon>
        <taxon>Craniata</taxon>
        <taxon>Vertebrata</taxon>
        <taxon>Euteleostomi</taxon>
        <taxon>Actinopterygii</taxon>
        <taxon>Neopterygii</taxon>
        <taxon>Teleostei</taxon>
        <taxon>Ostariophysi</taxon>
        <taxon>Cypriniformes</taxon>
        <taxon>Cyprinidae</taxon>
        <taxon>Cyprininae</taxon>
        <taxon>Sinocyclocheilus</taxon>
    </lineage>
</organism>
<evidence type="ECO:0000256" key="5">
    <source>
        <dbReference type="ARBA" id="ARBA00023136"/>
    </source>
</evidence>
<dbReference type="InterPro" id="IPR038900">
    <property type="entry name" value="TMC"/>
</dbReference>
<evidence type="ECO:0000256" key="3">
    <source>
        <dbReference type="ARBA" id="ARBA00022692"/>
    </source>
</evidence>
<evidence type="ECO:0000256" key="4">
    <source>
        <dbReference type="ARBA" id="ARBA00022989"/>
    </source>
</evidence>
<evidence type="ECO:0000256" key="2">
    <source>
        <dbReference type="ARBA" id="ARBA00006510"/>
    </source>
</evidence>
<dbReference type="Proteomes" id="UP000472270">
    <property type="component" value="Unassembled WGS sequence"/>
</dbReference>
<evidence type="ECO:0000313" key="8">
    <source>
        <dbReference type="Ensembl" id="ENSSRHP00000063213.1"/>
    </source>
</evidence>
<evidence type="ECO:0000256" key="1">
    <source>
        <dbReference type="ARBA" id="ARBA00004141"/>
    </source>
</evidence>